<name>A0A8J2YGE3_9RHOB</name>
<dbReference type="EMBL" id="BMCP01000001">
    <property type="protein sequence ID" value="GGE34539.1"/>
    <property type="molecule type" value="Genomic_DNA"/>
</dbReference>
<dbReference type="AlphaFoldDB" id="A0A8J2YGE3"/>
<evidence type="ECO:0000313" key="3">
    <source>
        <dbReference type="Proteomes" id="UP000602745"/>
    </source>
</evidence>
<dbReference type="Pfam" id="PF01370">
    <property type="entry name" value="Epimerase"/>
    <property type="match status" value="1"/>
</dbReference>
<dbReference type="InterPro" id="IPR036291">
    <property type="entry name" value="NAD(P)-bd_dom_sf"/>
</dbReference>
<organism evidence="2 3">
    <name type="scientific">Agaricicola taiwanensis</name>
    <dbReference type="NCBI Taxonomy" id="591372"/>
    <lineage>
        <taxon>Bacteria</taxon>
        <taxon>Pseudomonadati</taxon>
        <taxon>Pseudomonadota</taxon>
        <taxon>Alphaproteobacteria</taxon>
        <taxon>Rhodobacterales</taxon>
        <taxon>Paracoccaceae</taxon>
        <taxon>Agaricicola</taxon>
    </lineage>
</organism>
<dbReference type="SUPFAM" id="SSF51735">
    <property type="entry name" value="NAD(P)-binding Rossmann-fold domains"/>
    <property type="match status" value="1"/>
</dbReference>
<accession>A0A8J2YGE3</accession>
<reference evidence="2" key="1">
    <citation type="journal article" date="2014" name="Int. J. Syst. Evol. Microbiol.">
        <title>Complete genome sequence of Corynebacterium casei LMG S-19264T (=DSM 44701T), isolated from a smear-ripened cheese.</title>
        <authorList>
            <consortium name="US DOE Joint Genome Institute (JGI-PGF)"/>
            <person name="Walter F."/>
            <person name="Albersmeier A."/>
            <person name="Kalinowski J."/>
            <person name="Ruckert C."/>
        </authorList>
    </citation>
    <scope>NUCLEOTIDE SEQUENCE</scope>
    <source>
        <strain evidence="2">CCM 7684</strain>
    </source>
</reference>
<dbReference type="PANTHER" id="PTHR43245:SF13">
    <property type="entry name" value="UDP-D-APIOSE_UDP-D-XYLOSE SYNTHASE 2"/>
    <property type="match status" value="1"/>
</dbReference>
<dbReference type="RefSeq" id="WP_188408562.1">
    <property type="nucleotide sequence ID" value="NZ_BMCP01000001.1"/>
</dbReference>
<proteinExistence type="predicted"/>
<dbReference type="InterPro" id="IPR001509">
    <property type="entry name" value="Epimerase_deHydtase"/>
</dbReference>
<dbReference type="Gene3D" id="3.40.50.720">
    <property type="entry name" value="NAD(P)-binding Rossmann-like Domain"/>
    <property type="match status" value="1"/>
</dbReference>
<keyword evidence="3" id="KW-1185">Reference proteome</keyword>
<reference evidence="2" key="2">
    <citation type="submission" date="2020-09" db="EMBL/GenBank/DDBJ databases">
        <authorList>
            <person name="Sun Q."/>
            <person name="Sedlacek I."/>
        </authorList>
    </citation>
    <scope>NUCLEOTIDE SEQUENCE</scope>
    <source>
        <strain evidence="2">CCM 7684</strain>
    </source>
</reference>
<dbReference type="Proteomes" id="UP000602745">
    <property type="component" value="Unassembled WGS sequence"/>
</dbReference>
<sequence length="329" mass="36325">MKIENGTFMITGGVSLVGSHITEQLLEQGARQVILFDNYSLGSPDMIADILKDPRVKLVRGDILRTNELYDNLEGVDGVFMVAAFLTLPLSQNPQLGLSVNVQGQISVLEACRYRGVKRVVLSSSIATYGDPKADLIDETHPFEWQSLSPAGVLYGASKIMGENLLRLYHQRHGIGTVSLRYSSVYGERQHYRGVNALYIIETYDKILKNERPTIPDDGSEVHDYVHAGDVARANIMAMASDVSGESFNVCTGKATTLNDLVDIVLKITGSDLKPEYKTDPNAVRVTTSDKLNLSVEKIKKAIGWEPKVSLEEGVRRVIKWRESQASKA</sequence>
<dbReference type="InterPro" id="IPR050177">
    <property type="entry name" value="Lipid_A_modif_metabolic_enz"/>
</dbReference>
<evidence type="ECO:0000259" key="1">
    <source>
        <dbReference type="Pfam" id="PF01370"/>
    </source>
</evidence>
<protein>
    <submittedName>
        <fullName evidence="2">NAD dependent epimerase/dehydratase</fullName>
    </submittedName>
</protein>
<comment type="caution">
    <text evidence="2">The sequence shown here is derived from an EMBL/GenBank/DDBJ whole genome shotgun (WGS) entry which is preliminary data.</text>
</comment>
<dbReference type="PANTHER" id="PTHR43245">
    <property type="entry name" value="BIFUNCTIONAL POLYMYXIN RESISTANCE PROTEIN ARNA"/>
    <property type="match status" value="1"/>
</dbReference>
<feature type="domain" description="NAD-dependent epimerase/dehydratase" evidence="1">
    <location>
        <begin position="9"/>
        <end position="251"/>
    </location>
</feature>
<evidence type="ECO:0000313" key="2">
    <source>
        <dbReference type="EMBL" id="GGE34539.1"/>
    </source>
</evidence>
<gene>
    <name evidence="2" type="ORF">GCM10007276_09950</name>
</gene>
<dbReference type="Gene3D" id="3.90.25.10">
    <property type="entry name" value="UDP-galactose 4-epimerase, domain 1"/>
    <property type="match status" value="1"/>
</dbReference>